<proteinExistence type="inferred from homology"/>
<dbReference type="PANTHER" id="PTHR11010:SF96">
    <property type="entry name" value="LYSOSOMAL PRO-X CARBOXYPEPTIDASE-LIKE ISOFORM X1"/>
    <property type="match status" value="1"/>
</dbReference>
<evidence type="ECO:0000256" key="5">
    <source>
        <dbReference type="ARBA" id="ARBA00023180"/>
    </source>
</evidence>
<dbReference type="Proteomes" id="UP001415857">
    <property type="component" value="Unassembled WGS sequence"/>
</dbReference>
<protein>
    <submittedName>
        <fullName evidence="6">Uncharacterized protein</fullName>
    </submittedName>
</protein>
<keyword evidence="4" id="KW-0378">Hydrolase</keyword>
<comment type="caution">
    <text evidence="6">The sequence shown here is derived from an EMBL/GenBank/DDBJ whole genome shotgun (WGS) entry which is preliminary data.</text>
</comment>
<sequence>MSSSAAGRWLSAASSPRAASGSFTAAGRCADGDVNGGGEQVRQQAGGHQRRLLLKEEALSSASTIGYFNSAQAMIDYAAVIIYVKKKLSAENSPVIVIGASYGGMLASWFQLKYPHIATGALASSAPILYFDDITPQDGYYSTVEKDFREASESCYETIRKSWSEIDRVAFEANGLSTLSKRFKTCNNLNNSVELKDYLSLTYTGAAQYNRPPNFQVTMVCRSIDGASEGTDILGRIYAGIVSYRGNRSCYNTTSSLTEISVGWKWQVNFIPSISSGQLPSINYGPKTKIVNEA</sequence>
<dbReference type="AlphaFoldDB" id="A0AAP0WY63"/>
<dbReference type="PANTHER" id="PTHR11010">
    <property type="entry name" value="PROTEASE S28 PRO-X CARBOXYPEPTIDASE-RELATED"/>
    <property type="match status" value="1"/>
</dbReference>
<evidence type="ECO:0000313" key="6">
    <source>
        <dbReference type="EMBL" id="KAK9279803.1"/>
    </source>
</evidence>
<keyword evidence="5" id="KW-0325">Glycoprotein</keyword>
<evidence type="ECO:0000313" key="7">
    <source>
        <dbReference type="Proteomes" id="UP001415857"/>
    </source>
</evidence>
<dbReference type="EMBL" id="JBBPBK010000008">
    <property type="protein sequence ID" value="KAK9279803.1"/>
    <property type="molecule type" value="Genomic_DNA"/>
</dbReference>
<gene>
    <name evidence="6" type="ORF">L1049_013485</name>
</gene>
<dbReference type="Pfam" id="PF05577">
    <property type="entry name" value="Peptidase_S28"/>
    <property type="match status" value="1"/>
</dbReference>
<dbReference type="InterPro" id="IPR029058">
    <property type="entry name" value="AB_hydrolase_fold"/>
</dbReference>
<reference evidence="6 7" key="1">
    <citation type="journal article" date="2024" name="Plant J.">
        <title>Genome sequences and population genomics reveal climatic adaptation and genomic divergence between two closely related sweetgum species.</title>
        <authorList>
            <person name="Xu W.Q."/>
            <person name="Ren C.Q."/>
            <person name="Zhang X.Y."/>
            <person name="Comes H.P."/>
            <person name="Liu X.H."/>
            <person name="Li Y.G."/>
            <person name="Kettle C.J."/>
            <person name="Jalonen R."/>
            <person name="Gaisberger H."/>
            <person name="Ma Y.Z."/>
            <person name="Qiu Y.X."/>
        </authorList>
    </citation>
    <scope>NUCLEOTIDE SEQUENCE [LARGE SCALE GENOMIC DNA]</scope>
    <source>
        <strain evidence="6">Hangzhou</strain>
    </source>
</reference>
<organism evidence="6 7">
    <name type="scientific">Liquidambar formosana</name>
    <name type="common">Formosan gum</name>
    <dbReference type="NCBI Taxonomy" id="63359"/>
    <lineage>
        <taxon>Eukaryota</taxon>
        <taxon>Viridiplantae</taxon>
        <taxon>Streptophyta</taxon>
        <taxon>Embryophyta</taxon>
        <taxon>Tracheophyta</taxon>
        <taxon>Spermatophyta</taxon>
        <taxon>Magnoliopsida</taxon>
        <taxon>eudicotyledons</taxon>
        <taxon>Gunneridae</taxon>
        <taxon>Pentapetalae</taxon>
        <taxon>Saxifragales</taxon>
        <taxon>Altingiaceae</taxon>
        <taxon>Liquidambar</taxon>
    </lineage>
</organism>
<keyword evidence="3" id="KW-0732">Signal</keyword>
<evidence type="ECO:0000256" key="4">
    <source>
        <dbReference type="ARBA" id="ARBA00022801"/>
    </source>
</evidence>
<dbReference type="Gene3D" id="3.40.50.1820">
    <property type="entry name" value="alpha/beta hydrolase"/>
    <property type="match status" value="1"/>
</dbReference>
<dbReference type="GO" id="GO:0070008">
    <property type="term" value="F:serine-type exopeptidase activity"/>
    <property type="evidence" value="ECO:0007669"/>
    <property type="project" value="InterPro"/>
</dbReference>
<dbReference type="GO" id="GO:0006508">
    <property type="term" value="P:proteolysis"/>
    <property type="evidence" value="ECO:0007669"/>
    <property type="project" value="UniProtKB-KW"/>
</dbReference>
<name>A0AAP0WY63_LIQFO</name>
<dbReference type="SUPFAM" id="SSF53474">
    <property type="entry name" value="alpha/beta-Hydrolases"/>
    <property type="match status" value="1"/>
</dbReference>
<evidence type="ECO:0000256" key="3">
    <source>
        <dbReference type="ARBA" id="ARBA00022729"/>
    </source>
</evidence>
<dbReference type="GO" id="GO:0008239">
    <property type="term" value="F:dipeptidyl-peptidase activity"/>
    <property type="evidence" value="ECO:0007669"/>
    <property type="project" value="TreeGrafter"/>
</dbReference>
<keyword evidence="7" id="KW-1185">Reference proteome</keyword>
<evidence type="ECO:0000256" key="1">
    <source>
        <dbReference type="ARBA" id="ARBA00011079"/>
    </source>
</evidence>
<comment type="similarity">
    <text evidence="1">Belongs to the peptidase S28 family.</text>
</comment>
<evidence type="ECO:0000256" key="2">
    <source>
        <dbReference type="ARBA" id="ARBA00022670"/>
    </source>
</evidence>
<accession>A0AAP0WY63</accession>
<keyword evidence="2" id="KW-0645">Protease</keyword>
<dbReference type="InterPro" id="IPR008758">
    <property type="entry name" value="Peptidase_S28"/>
</dbReference>